<feature type="coiled-coil region" evidence="1">
    <location>
        <begin position="89"/>
        <end position="130"/>
    </location>
</feature>
<feature type="signal peptide" evidence="2">
    <location>
        <begin position="1"/>
        <end position="20"/>
    </location>
</feature>
<comment type="caution">
    <text evidence="3">The sequence shown here is derived from an EMBL/GenBank/DDBJ whole genome shotgun (WGS) entry which is preliminary data.</text>
</comment>
<sequence length="580" mass="65726">MFKKSPLVLALLLATTGANAVPSYKVCSNESGKARSASNIYFSDDCKYAYVGLPNYGKATMNGYTSMNLDQCQNYDQVNDTIEVIVESAQRNIRRIVEFTNEVEEVQQKLNELEEERVGFELEAVNLGKQIDYIVKTILPPLEAEENAKLLVFAKCRKMAKTLGEDILEFCSDSYQEYDEVSTRTFEQNIKKGRLTREKSTALAEEYEISNKIERLRRNRSALEDLLISAKNRVNDLLKEVRESKQYYFRIYGATASLLFTTDVDNFINEKRRAFEADNTGFEDLIWRGISPLPNSTEIDFLVNQPGDIDAVANQNYPIMSIETPDSLFRKPSDSIQFFSAGGNKDYLAASPFPNSFSAVLKLNVAGACEIEHKTDNSELLNYVNPNVTAMFEIKGKNSYRAEIKQKRVVEFFEKTQQLGINAGAITYADVKKKIREAKNLDTLVTITFTADTGKGVEEQRIEKRMLEENLVERAMVNMLDTIAQRTVDPNIEVYRQEVKDGLAQLPQYDPERAESGVEGARFVDSGTPATPNIQWESPIGISYQKSITDYKSELNALYVEEVTEDSFTPLYQSFGFKKQ</sequence>
<evidence type="ECO:0000313" key="3">
    <source>
        <dbReference type="EMBL" id="EFP96531.1"/>
    </source>
</evidence>
<evidence type="ECO:0000313" key="4">
    <source>
        <dbReference type="Proteomes" id="UP000002943"/>
    </source>
</evidence>
<proteinExistence type="predicted"/>
<dbReference type="AlphaFoldDB" id="E3BKE6"/>
<feature type="coiled-coil region" evidence="1">
    <location>
        <begin position="213"/>
        <end position="240"/>
    </location>
</feature>
<accession>E3BKE6</accession>
<feature type="chain" id="PRO_5003167062" evidence="2">
    <location>
        <begin position="21"/>
        <end position="580"/>
    </location>
</feature>
<keyword evidence="4" id="KW-1185">Reference proteome</keyword>
<dbReference type="STRING" id="796620.VIBC2010_05124"/>
<keyword evidence="1" id="KW-0175">Coiled coil</keyword>
<keyword evidence="2" id="KW-0732">Signal</keyword>
<reference evidence="3 4" key="1">
    <citation type="journal article" date="2012" name="Int. J. Syst. Evol. Microbiol.">
        <title>Vibrio caribbeanicus sp. nov., isolated from the marine sponge Scleritoderma cyanea.</title>
        <authorList>
            <person name="Hoffmann M."/>
            <person name="Monday S.R."/>
            <person name="Allard M.W."/>
            <person name="Strain E.A."/>
            <person name="Whittaker P."/>
            <person name="Naum M."/>
            <person name="McCarthy P.J."/>
            <person name="Lopez J.V."/>
            <person name="Fischer M."/>
            <person name="Brown E.W."/>
        </authorList>
    </citation>
    <scope>NUCLEOTIDE SEQUENCE [LARGE SCALE GENOMIC DNA]</scope>
    <source>
        <strain evidence="3 4">ATCC BAA-2122</strain>
    </source>
</reference>
<name>E3BKE6_9VIBR</name>
<dbReference type="RefSeq" id="WP_009601511.1">
    <property type="nucleotide sequence ID" value="NZ_AEIU01000074.1"/>
</dbReference>
<dbReference type="OrthoDB" id="6295933at2"/>
<evidence type="ECO:0000256" key="1">
    <source>
        <dbReference type="SAM" id="Coils"/>
    </source>
</evidence>
<protein>
    <submittedName>
        <fullName evidence="3">Uncharacterized protein</fullName>
    </submittedName>
</protein>
<organism evidence="3 4">
    <name type="scientific">Vibrio caribbeanicus ATCC BAA-2122</name>
    <dbReference type="NCBI Taxonomy" id="796620"/>
    <lineage>
        <taxon>Bacteria</taxon>
        <taxon>Pseudomonadati</taxon>
        <taxon>Pseudomonadota</taxon>
        <taxon>Gammaproteobacteria</taxon>
        <taxon>Vibrionales</taxon>
        <taxon>Vibrionaceae</taxon>
        <taxon>Vibrio</taxon>
    </lineage>
</organism>
<evidence type="ECO:0000256" key="2">
    <source>
        <dbReference type="SAM" id="SignalP"/>
    </source>
</evidence>
<dbReference type="Proteomes" id="UP000002943">
    <property type="component" value="Unassembled WGS sequence"/>
</dbReference>
<dbReference type="EMBL" id="AEIU01000074">
    <property type="protein sequence ID" value="EFP96531.1"/>
    <property type="molecule type" value="Genomic_DNA"/>
</dbReference>
<gene>
    <name evidence="3" type="ORF">VIBC2010_05124</name>
</gene>